<reference evidence="2" key="1">
    <citation type="submission" date="2021-05" db="EMBL/GenBank/DDBJ databases">
        <title>Complete genome sequence of the cellulolytic planctomycete Telmatocola sphagniphila SP2T and characterization of the first cellulase from planctomycetes.</title>
        <authorList>
            <person name="Rakitin A.L."/>
            <person name="Beletsky A.V."/>
            <person name="Naumoff D.G."/>
            <person name="Kulichevskaya I.S."/>
            <person name="Mardanov A.V."/>
            <person name="Ravin N.V."/>
            <person name="Dedysh S.N."/>
        </authorList>
    </citation>
    <scope>NUCLEOTIDE SEQUENCE</scope>
    <source>
        <strain evidence="2">SP2T</strain>
    </source>
</reference>
<dbReference type="RefSeq" id="WP_213495494.1">
    <property type="nucleotide sequence ID" value="NZ_CP074694.1"/>
</dbReference>
<protein>
    <recommendedName>
        <fullName evidence="4">AsmA-like C-terminal domain-containing protein</fullName>
    </recommendedName>
</protein>
<accession>A0A8E6EXQ2</accession>
<dbReference type="Proteomes" id="UP000676194">
    <property type="component" value="Chromosome"/>
</dbReference>
<organism evidence="2 3">
    <name type="scientific">Telmatocola sphagniphila</name>
    <dbReference type="NCBI Taxonomy" id="1123043"/>
    <lineage>
        <taxon>Bacteria</taxon>
        <taxon>Pseudomonadati</taxon>
        <taxon>Planctomycetota</taxon>
        <taxon>Planctomycetia</taxon>
        <taxon>Gemmatales</taxon>
        <taxon>Gemmataceae</taxon>
    </lineage>
</organism>
<feature type="transmembrane region" description="Helical" evidence="1">
    <location>
        <begin position="12"/>
        <end position="30"/>
    </location>
</feature>
<evidence type="ECO:0000313" key="2">
    <source>
        <dbReference type="EMBL" id="QVL31526.1"/>
    </source>
</evidence>
<name>A0A8E6EXQ2_9BACT</name>
<dbReference type="PANTHER" id="PTHR30441:SF8">
    <property type="entry name" value="DUF748 DOMAIN-CONTAINING PROTEIN"/>
    <property type="match status" value="1"/>
</dbReference>
<evidence type="ECO:0000256" key="1">
    <source>
        <dbReference type="SAM" id="Phobius"/>
    </source>
</evidence>
<dbReference type="PANTHER" id="PTHR30441">
    <property type="entry name" value="DUF748 DOMAIN-CONTAINING PROTEIN"/>
    <property type="match status" value="1"/>
</dbReference>
<keyword evidence="1" id="KW-1133">Transmembrane helix</keyword>
<dbReference type="GO" id="GO:0090313">
    <property type="term" value="P:regulation of protein targeting to membrane"/>
    <property type="evidence" value="ECO:0007669"/>
    <property type="project" value="TreeGrafter"/>
</dbReference>
<dbReference type="InterPro" id="IPR052894">
    <property type="entry name" value="AsmA-related"/>
</dbReference>
<gene>
    <name evidence="2" type="ORF">KIH39_22180</name>
</gene>
<keyword evidence="3" id="KW-1185">Reference proteome</keyword>
<dbReference type="KEGG" id="tsph:KIH39_22180"/>
<evidence type="ECO:0008006" key="4">
    <source>
        <dbReference type="Google" id="ProtNLM"/>
    </source>
</evidence>
<proteinExistence type="predicted"/>
<dbReference type="EMBL" id="CP074694">
    <property type="protein sequence ID" value="QVL31526.1"/>
    <property type="molecule type" value="Genomic_DNA"/>
</dbReference>
<dbReference type="GO" id="GO:0005886">
    <property type="term" value="C:plasma membrane"/>
    <property type="evidence" value="ECO:0007669"/>
    <property type="project" value="TreeGrafter"/>
</dbReference>
<keyword evidence="1" id="KW-0472">Membrane</keyword>
<evidence type="ECO:0000313" key="3">
    <source>
        <dbReference type="Proteomes" id="UP000676194"/>
    </source>
</evidence>
<keyword evidence="1" id="KW-0812">Transmembrane</keyword>
<dbReference type="AlphaFoldDB" id="A0A8E6EXQ2"/>
<sequence>MSTRKWLIRSLIPIFIGLLVGMGLYVSSWLKPAYIREQCIAQLLEKFQNVDIEVGSASLRFFGGISISDLKMTRKDDPDHKPILYIPYAVLQQDKERLSQGQLVIRKIDMDSPTIRLQRNVDGTLNWSNILLPPKDDEPIPVFVLKNAKVEIDDYSPASPRTLNLDIPKVVMVNDPKSIYRIEGFGSCELFGNFSFAGTYDEQQNGFHLKSSLKKLPIEPAQLNWLSAYVPEIQEYAEKLHGVGHIDLELAGATRPALTFHPTVHFELTQGSFQHPNLPAPLTNLSVLGTLKEETLFIEKARANSGESVLGMDGEINLKPSSRSVPLVMVAKSGSPPEKNVADVFRRLNLSVEHVVLNDAFFAKLPVKLQILNRMFKPEGPTDLEVHLNRLKDIAETHVVVLPRGIRGSYEGFPYPLTDAKGHIELIMIPGKEDELDIDLTASAKGRTAKILGTIRGDYPENDVKLTISGEGLQVDADLIKALPEPYPQLVRRLRPSAKGNFVATIRHNAQTRRDHGPTVFDNTFDIQLYETSINYTDFPYPLHKVNGNLYIRTVPERPTRLPTPAGIPIPQVSSNDDDTGSIEFRNFHAEHAGGKLFINGLRVPSTGGNLLSFEIKAEDLPFDLELREALSRLKIDSVWQTFDMQGKMNSTILVNVFERAKTEKATESVFNPAKDLALGISFDGASIRPTFFPYLLQDVKGQLTFFDGLIKIQNFEGRHGSTVIALPKATVTIPPEGGYYADLNDLKATNILFEPEFLKALPLDLRKAIEDLELKGPVLLNANRIVVTEKAATQPAYLPTVKKNLHRDLYQAAYNNFLPEPEQEQTPHRSLVNQRLNYPTIYWDGRLTLTNGSFVTGIPWRNAYGQFVSTGVYEGDHPGKISSKLVLERATILKQPVENIIISLFMTPDQPKLLLIDSIQAKVYGGELTGEARVLLDDQPYFNLKLTAARMRLSEFARSQNLEAKTRLEGLAYGRLKLTNCDHKEKGQPVLEGIGGIDIPNGSKILNVPELLNLLKAMKLHVPDDTFFDEAHASFRIKNNQLYFGQIDLLGDAVNLGGEGGMHLDGSNVKLEFYTISRFHDMLNSPLSKLTAGISRSLLKIAVQGDFNGKLDYKSQPVPIVTDPLKRLMDR</sequence>